<accession>A0A9W6C1D6</accession>
<name>A0A9W6C1D6_9CHLO</name>
<feature type="region of interest" description="Disordered" evidence="1">
    <location>
        <begin position="210"/>
        <end position="243"/>
    </location>
</feature>
<evidence type="ECO:0000256" key="1">
    <source>
        <dbReference type="SAM" id="MobiDB-lite"/>
    </source>
</evidence>
<dbReference type="PANTHER" id="PTHR47121:SF2">
    <property type="entry name" value="THYLAKOID LUMENAL PROTEIN TL20.3, CHLOROPLASTIC"/>
    <property type="match status" value="1"/>
</dbReference>
<reference evidence="2 3" key="1">
    <citation type="journal article" date="2023" name="Commun. Biol.">
        <title>Reorganization of the ancestral sex-determining regions during the evolution of trioecy in Pleodorina starrii.</title>
        <authorList>
            <person name="Takahashi K."/>
            <person name="Suzuki S."/>
            <person name="Kawai-Toyooka H."/>
            <person name="Yamamoto K."/>
            <person name="Hamaji T."/>
            <person name="Ootsuki R."/>
            <person name="Yamaguchi H."/>
            <person name="Kawachi M."/>
            <person name="Higashiyama T."/>
            <person name="Nozaki H."/>
        </authorList>
    </citation>
    <scope>NUCLEOTIDE SEQUENCE [LARGE SCALE GENOMIC DNA]</scope>
    <source>
        <strain evidence="2 3">NIES-4479</strain>
    </source>
</reference>
<dbReference type="OrthoDB" id="9989223at2759"/>
<dbReference type="Gene3D" id="2.160.20.80">
    <property type="entry name" value="E3 ubiquitin-protein ligase SopA"/>
    <property type="match status" value="1"/>
</dbReference>
<dbReference type="InterPro" id="IPR053285">
    <property type="entry name" value="Thylakoid_lumenal_pentapeptide"/>
</dbReference>
<gene>
    <name evidence="2" type="primary">PLEST001351</name>
    <name evidence="2" type="ORF">PLESTB_001793800</name>
</gene>
<dbReference type="InterPro" id="IPR001646">
    <property type="entry name" value="5peptide_repeat"/>
</dbReference>
<dbReference type="Pfam" id="PF00805">
    <property type="entry name" value="Pentapeptide"/>
    <property type="match status" value="2"/>
</dbReference>
<keyword evidence="3" id="KW-1185">Reference proteome</keyword>
<proteinExistence type="predicted"/>
<dbReference type="AlphaFoldDB" id="A0A9W6C1D6"/>
<sequence length="243" mass="26200">MALLSSSSRCRSACGRATSRRSRTVRVECMLTTKQLRSAAAALAASATLALAGPALADLNVYEAEAGGEFGIGSAMQYGEADVQGRDFSGQDLRRSNFTSADCRNANFKGSNLQGAYFIKAVTFRTNFEDANLSDVLMDRATMVEANLRNAVLQRAVFTRSDLKDAVVEGADFTNALLDKTQVMALCKYADGTNPVTGVSTRKSLGCGSQRRYKASYPSNPDGPQVADDEKDAFRKTLPVYRQ</sequence>
<dbReference type="SUPFAM" id="SSF141571">
    <property type="entry name" value="Pentapeptide repeat-like"/>
    <property type="match status" value="1"/>
</dbReference>
<evidence type="ECO:0000313" key="2">
    <source>
        <dbReference type="EMBL" id="GLC61702.1"/>
    </source>
</evidence>
<dbReference type="PANTHER" id="PTHR47121">
    <property type="entry name" value="THYLAKOID LUMENAL PROTEIN TL20.3, CHLOROPLASTIC"/>
    <property type="match status" value="1"/>
</dbReference>
<evidence type="ECO:0000313" key="3">
    <source>
        <dbReference type="Proteomes" id="UP001165080"/>
    </source>
</evidence>
<protein>
    <submittedName>
        <fullName evidence="2">Uncharacterized protein</fullName>
    </submittedName>
</protein>
<dbReference type="EMBL" id="BRXU01000050">
    <property type="protein sequence ID" value="GLC61702.1"/>
    <property type="molecule type" value="Genomic_DNA"/>
</dbReference>
<organism evidence="2 3">
    <name type="scientific">Pleodorina starrii</name>
    <dbReference type="NCBI Taxonomy" id="330485"/>
    <lineage>
        <taxon>Eukaryota</taxon>
        <taxon>Viridiplantae</taxon>
        <taxon>Chlorophyta</taxon>
        <taxon>core chlorophytes</taxon>
        <taxon>Chlorophyceae</taxon>
        <taxon>CS clade</taxon>
        <taxon>Chlamydomonadales</taxon>
        <taxon>Volvocaceae</taxon>
        <taxon>Pleodorina</taxon>
    </lineage>
</organism>
<dbReference type="Proteomes" id="UP001165080">
    <property type="component" value="Unassembled WGS sequence"/>
</dbReference>
<comment type="caution">
    <text evidence="2">The sequence shown here is derived from an EMBL/GenBank/DDBJ whole genome shotgun (WGS) entry which is preliminary data.</text>
</comment>